<dbReference type="PATRIC" id="fig|330779.12.peg.107"/>
<name>Q4JCE0_SULAC</name>
<dbReference type="SUPFAM" id="SSF161098">
    <property type="entry name" value="MetI-like"/>
    <property type="match status" value="1"/>
</dbReference>
<comment type="subcellular location">
    <subcellularLocation>
        <location evidence="1 9">Cell membrane</location>
        <topology evidence="1 9">Multi-pass membrane protein</topology>
    </subcellularLocation>
</comment>
<evidence type="ECO:0000256" key="3">
    <source>
        <dbReference type="ARBA" id="ARBA00022448"/>
    </source>
</evidence>
<gene>
    <name evidence="11" type="primary">cysT</name>
    <name evidence="11" type="ordered locus">Saci_0114</name>
</gene>
<evidence type="ECO:0000256" key="7">
    <source>
        <dbReference type="ARBA" id="ARBA00022989"/>
    </source>
</evidence>
<feature type="transmembrane region" description="Helical" evidence="9">
    <location>
        <begin position="36"/>
        <end position="59"/>
    </location>
</feature>
<evidence type="ECO:0000259" key="10">
    <source>
        <dbReference type="PROSITE" id="PS50928"/>
    </source>
</evidence>
<organism evidence="11 12">
    <name type="scientific">Sulfolobus acidocaldarius (strain ATCC 33909 / DSM 639 / JCM 8929 / NBRC 15157 / NCIMB 11770)</name>
    <dbReference type="NCBI Taxonomy" id="330779"/>
    <lineage>
        <taxon>Archaea</taxon>
        <taxon>Thermoproteota</taxon>
        <taxon>Thermoprotei</taxon>
        <taxon>Sulfolobales</taxon>
        <taxon>Sulfolobaceae</taxon>
        <taxon>Sulfolobus</taxon>
    </lineage>
</organism>
<keyword evidence="4" id="KW-1003">Cell membrane</keyword>
<keyword evidence="7 9" id="KW-1133">Transmembrane helix</keyword>
<sequence length="253" mass="27986">MLTLLLVIPVLFLLFYGYGPYFVGSTAFSRALLSSIALSFFSSSVATVLIIIIFTPLAYYLARHRNPLIESLVDIPASIPHPIVGIAVIFMGSPLNPLGRFLTSLGINIYYSYLGLILALVITSAPVYIRAMQNFYESLPRSYEEFSWSLRYSEVSTFFRVIFPLSTGGIISAGLTAIARAISEFGSVSIVAPFLSGWIFNGDSPASVYIYNEYQTYFNAAITASATLIIFSLLLVFSTRIVKIVLEKLRLLY</sequence>
<evidence type="ECO:0000256" key="2">
    <source>
        <dbReference type="ARBA" id="ARBA00009306"/>
    </source>
</evidence>
<evidence type="ECO:0000313" key="12">
    <source>
        <dbReference type="Proteomes" id="UP000001018"/>
    </source>
</evidence>
<keyword evidence="6 9" id="KW-0812">Transmembrane</keyword>
<dbReference type="Proteomes" id="UP000001018">
    <property type="component" value="Chromosome"/>
</dbReference>
<feature type="transmembrane region" description="Helical" evidence="9">
    <location>
        <begin position="110"/>
        <end position="129"/>
    </location>
</feature>
<dbReference type="KEGG" id="sai:Saci_0114"/>
<dbReference type="PANTHER" id="PTHR30183:SF3">
    <property type="entry name" value="MOLYBDENUM TRANSPORT SYSTEM PERMEASE PROTEIN MODB"/>
    <property type="match status" value="1"/>
</dbReference>
<dbReference type="AlphaFoldDB" id="Q4JCE0"/>
<feature type="transmembrane region" description="Helical" evidence="9">
    <location>
        <begin position="182"/>
        <end position="200"/>
    </location>
</feature>
<feature type="transmembrane region" description="Helical" evidence="9">
    <location>
        <begin position="6"/>
        <end position="24"/>
    </location>
</feature>
<keyword evidence="5" id="KW-0500">Molybdenum</keyword>
<comment type="similarity">
    <text evidence="2 9">Belongs to the binding-protein-dependent transport system permease family.</text>
</comment>
<protein>
    <submittedName>
        <fullName evidence="11">Sulfate transport system permease</fullName>
    </submittedName>
</protein>
<proteinExistence type="inferred from homology"/>
<dbReference type="GO" id="GO:0005886">
    <property type="term" value="C:plasma membrane"/>
    <property type="evidence" value="ECO:0007669"/>
    <property type="project" value="UniProtKB-SubCell"/>
</dbReference>
<dbReference type="Pfam" id="PF00528">
    <property type="entry name" value="BPD_transp_1"/>
    <property type="match status" value="1"/>
</dbReference>
<dbReference type="CDD" id="cd06261">
    <property type="entry name" value="TM_PBP2"/>
    <property type="match status" value="1"/>
</dbReference>
<dbReference type="InterPro" id="IPR000515">
    <property type="entry name" value="MetI-like"/>
</dbReference>
<dbReference type="PANTHER" id="PTHR30183">
    <property type="entry name" value="MOLYBDENUM TRANSPORT SYSTEM PERMEASE PROTEIN MODB"/>
    <property type="match status" value="1"/>
</dbReference>
<reference evidence="11 12" key="1">
    <citation type="journal article" date="2005" name="J. Bacteriol.">
        <title>The genome of Sulfolobus acidocaldarius, a model organism of the Crenarchaeota.</title>
        <authorList>
            <person name="Chen L."/>
            <person name="Brugger K."/>
            <person name="Skovgaard M."/>
            <person name="Redder P."/>
            <person name="She Q."/>
            <person name="Torarinsson E."/>
            <person name="Greve B."/>
            <person name="Awayez M."/>
            <person name="Zibat A."/>
            <person name="Klenk H.-P."/>
            <person name="Garrett R.A."/>
        </authorList>
    </citation>
    <scope>NUCLEOTIDE SEQUENCE [LARGE SCALE GENOMIC DNA]</scope>
    <source>
        <strain evidence="12">ATCC 33909 / DSM 639 / JCM 8929 / NBRC 15157 / NCIMB 11770</strain>
    </source>
</reference>
<evidence type="ECO:0000256" key="8">
    <source>
        <dbReference type="ARBA" id="ARBA00023136"/>
    </source>
</evidence>
<evidence type="ECO:0000256" key="4">
    <source>
        <dbReference type="ARBA" id="ARBA00022475"/>
    </source>
</evidence>
<feature type="transmembrane region" description="Helical" evidence="9">
    <location>
        <begin position="79"/>
        <end position="98"/>
    </location>
</feature>
<dbReference type="Gene3D" id="1.10.3720.10">
    <property type="entry name" value="MetI-like"/>
    <property type="match status" value="1"/>
</dbReference>
<dbReference type="GO" id="GO:0055085">
    <property type="term" value="P:transmembrane transport"/>
    <property type="evidence" value="ECO:0007669"/>
    <property type="project" value="InterPro"/>
</dbReference>
<evidence type="ECO:0000256" key="6">
    <source>
        <dbReference type="ARBA" id="ARBA00022692"/>
    </source>
</evidence>
<dbReference type="STRING" id="330779.Saci_0114"/>
<evidence type="ECO:0000256" key="5">
    <source>
        <dbReference type="ARBA" id="ARBA00022505"/>
    </source>
</evidence>
<dbReference type="HOGENOM" id="CLU_016047_14_1_2"/>
<evidence type="ECO:0000256" key="9">
    <source>
        <dbReference type="RuleBase" id="RU363032"/>
    </source>
</evidence>
<dbReference type="PROSITE" id="PS50928">
    <property type="entry name" value="ABC_TM1"/>
    <property type="match status" value="1"/>
</dbReference>
<evidence type="ECO:0000313" key="11">
    <source>
        <dbReference type="EMBL" id="AAY79539.1"/>
    </source>
</evidence>
<dbReference type="EMBL" id="CP000077">
    <property type="protein sequence ID" value="AAY79539.1"/>
    <property type="molecule type" value="Genomic_DNA"/>
</dbReference>
<keyword evidence="3 9" id="KW-0813">Transport</keyword>
<dbReference type="InterPro" id="IPR035906">
    <property type="entry name" value="MetI-like_sf"/>
</dbReference>
<feature type="transmembrane region" description="Helical" evidence="9">
    <location>
        <begin position="157"/>
        <end position="175"/>
    </location>
</feature>
<feature type="transmembrane region" description="Helical" evidence="9">
    <location>
        <begin position="220"/>
        <end position="242"/>
    </location>
</feature>
<feature type="domain" description="ABC transmembrane type-1" evidence="10">
    <location>
        <begin position="36"/>
        <end position="239"/>
    </location>
</feature>
<dbReference type="eggNOG" id="arCOG00164">
    <property type="taxonomic scope" value="Archaea"/>
</dbReference>
<accession>Q4JCE0</accession>
<evidence type="ECO:0000256" key="1">
    <source>
        <dbReference type="ARBA" id="ARBA00004651"/>
    </source>
</evidence>
<keyword evidence="8 9" id="KW-0472">Membrane</keyword>
<keyword evidence="12" id="KW-1185">Reference proteome</keyword>